<name>A0A9Q8STP3_9PEZI</name>
<dbReference type="AlphaFoldDB" id="A0A9Q8STP3"/>
<protein>
    <submittedName>
        <fullName evidence="1">Uncharacterized protein</fullName>
    </submittedName>
</protein>
<evidence type="ECO:0000313" key="1">
    <source>
        <dbReference type="EMBL" id="UQC82616.1"/>
    </source>
</evidence>
<keyword evidence="2" id="KW-1185">Reference proteome</keyword>
<gene>
    <name evidence="1" type="ORF">CLUP02_08106</name>
</gene>
<evidence type="ECO:0000313" key="2">
    <source>
        <dbReference type="Proteomes" id="UP000830671"/>
    </source>
</evidence>
<proteinExistence type="predicted"/>
<organism evidence="1 2">
    <name type="scientific">Colletotrichum lupini</name>
    <dbReference type="NCBI Taxonomy" id="145971"/>
    <lineage>
        <taxon>Eukaryota</taxon>
        <taxon>Fungi</taxon>
        <taxon>Dikarya</taxon>
        <taxon>Ascomycota</taxon>
        <taxon>Pezizomycotina</taxon>
        <taxon>Sordariomycetes</taxon>
        <taxon>Hypocreomycetidae</taxon>
        <taxon>Glomerellales</taxon>
        <taxon>Glomerellaceae</taxon>
        <taxon>Colletotrichum</taxon>
        <taxon>Colletotrichum acutatum species complex</taxon>
    </lineage>
</organism>
<dbReference type="GeneID" id="73342106"/>
<dbReference type="KEGG" id="clup:CLUP02_08106"/>
<dbReference type="RefSeq" id="XP_049144239.1">
    <property type="nucleotide sequence ID" value="XM_049287096.1"/>
</dbReference>
<dbReference type="Proteomes" id="UP000830671">
    <property type="component" value="Chromosome 4"/>
</dbReference>
<sequence>MESGQWLAHAATITLASIHGNPPAVVATIRRLNQHASRQRSVASTLFSRQRHQARAGCFAVVGR</sequence>
<dbReference type="EMBL" id="CP019476">
    <property type="protein sequence ID" value="UQC82616.1"/>
    <property type="molecule type" value="Genomic_DNA"/>
</dbReference>
<reference evidence="1" key="1">
    <citation type="journal article" date="2021" name="Mol. Plant Microbe Interact.">
        <title>Complete Genome Sequence of the Plant-Pathogenic Fungus Colletotrichum lupini.</title>
        <authorList>
            <person name="Baroncelli R."/>
            <person name="Pensec F."/>
            <person name="Da Lio D."/>
            <person name="Boufleur T."/>
            <person name="Vicente I."/>
            <person name="Sarrocco S."/>
            <person name="Picot A."/>
            <person name="Baraldi E."/>
            <person name="Sukno S."/>
            <person name="Thon M."/>
            <person name="Le Floch G."/>
        </authorList>
    </citation>
    <scope>NUCLEOTIDE SEQUENCE</scope>
    <source>
        <strain evidence="1">IMI 504893</strain>
    </source>
</reference>
<accession>A0A9Q8STP3</accession>